<sequence length="276" mass="30643">MAMKIWHQGLVIFEDLPEYAAATKKHLASVVRPDTDIVMHGILKGTYATDYPIDELQFRPLALMHRAQPMAAAYAAEQQGYDAFVMSYLSGVMLPEIRSLVDIPVANYLEAAAHLATMYGYRFGITRFAPQLGNEIKDFLDSIGLGACFAGTVASGYSYKEIFGGFATPDAVISRFKETVRDFSKNTGCDVIIPGEMPQNVFLTTNGVHRVDDIPVIDGIAATYKLAEMMVDMKRQFGLTRSRHGQKNWRPPPARVADVMRFYGMDKAWKAIGALE</sequence>
<dbReference type="Gene3D" id="3.40.50.12500">
    <property type="match status" value="1"/>
</dbReference>
<evidence type="ECO:0008006" key="4">
    <source>
        <dbReference type="Google" id="ProtNLM"/>
    </source>
</evidence>
<dbReference type="AlphaFoldDB" id="A0A1I4F2E0"/>
<dbReference type="RefSeq" id="WP_092963251.1">
    <property type="nucleotide sequence ID" value="NZ_FOSQ01000021.1"/>
</dbReference>
<name>A0A1I4F2E0_9PROT</name>
<dbReference type="Proteomes" id="UP000199473">
    <property type="component" value="Unassembled WGS sequence"/>
</dbReference>
<dbReference type="InterPro" id="IPR015942">
    <property type="entry name" value="Asp/Glu/hydantoin_racemase"/>
</dbReference>
<reference evidence="2 3" key="1">
    <citation type="submission" date="2016-10" db="EMBL/GenBank/DDBJ databases">
        <authorList>
            <person name="de Groot N.N."/>
        </authorList>
    </citation>
    <scope>NUCLEOTIDE SEQUENCE [LARGE SCALE GENOMIC DNA]</scope>
    <source>
        <strain evidence="2 3">DSM 19981</strain>
    </source>
</reference>
<accession>A0A1I4F2E0</accession>
<keyword evidence="3" id="KW-1185">Reference proteome</keyword>
<evidence type="ECO:0000256" key="1">
    <source>
        <dbReference type="ARBA" id="ARBA00038414"/>
    </source>
</evidence>
<evidence type="ECO:0000313" key="2">
    <source>
        <dbReference type="EMBL" id="SFL11729.1"/>
    </source>
</evidence>
<dbReference type="EMBL" id="FOSQ01000021">
    <property type="protein sequence ID" value="SFL11729.1"/>
    <property type="molecule type" value="Genomic_DNA"/>
</dbReference>
<dbReference type="Pfam" id="PF01177">
    <property type="entry name" value="Asp_Glu_race"/>
    <property type="match status" value="1"/>
</dbReference>
<gene>
    <name evidence="2" type="ORF">SAMN02745775_12163</name>
</gene>
<dbReference type="GO" id="GO:0047661">
    <property type="term" value="F:amino-acid racemase activity"/>
    <property type="evidence" value="ECO:0007669"/>
    <property type="project" value="InterPro"/>
</dbReference>
<proteinExistence type="inferred from homology"/>
<dbReference type="InterPro" id="IPR053714">
    <property type="entry name" value="Iso_Racemase_Enz_sf"/>
</dbReference>
<protein>
    <recommendedName>
        <fullName evidence="4">Asp/Glu/hydantoin racemase</fullName>
    </recommendedName>
</protein>
<dbReference type="OrthoDB" id="9791723at2"/>
<comment type="similarity">
    <text evidence="1">Belongs to the HyuE racemase family.</text>
</comment>
<dbReference type="STRING" id="1123062.SAMN02745775_12163"/>
<organism evidence="2 3">
    <name type="scientific">Falsiroseomonas stagni DSM 19981</name>
    <dbReference type="NCBI Taxonomy" id="1123062"/>
    <lineage>
        <taxon>Bacteria</taxon>
        <taxon>Pseudomonadati</taxon>
        <taxon>Pseudomonadota</taxon>
        <taxon>Alphaproteobacteria</taxon>
        <taxon>Acetobacterales</taxon>
        <taxon>Roseomonadaceae</taxon>
        <taxon>Falsiroseomonas</taxon>
    </lineage>
</organism>
<evidence type="ECO:0000313" key="3">
    <source>
        <dbReference type="Proteomes" id="UP000199473"/>
    </source>
</evidence>